<comment type="caution">
    <text evidence="1">The sequence shown here is derived from an EMBL/GenBank/DDBJ whole genome shotgun (WGS) entry which is preliminary data.</text>
</comment>
<gene>
    <name evidence="1" type="ORF">LCGC14_2349530</name>
</gene>
<protein>
    <submittedName>
        <fullName evidence="1">Uncharacterized protein</fullName>
    </submittedName>
</protein>
<reference evidence="1" key="1">
    <citation type="journal article" date="2015" name="Nature">
        <title>Complex archaea that bridge the gap between prokaryotes and eukaryotes.</title>
        <authorList>
            <person name="Spang A."/>
            <person name="Saw J.H."/>
            <person name="Jorgensen S.L."/>
            <person name="Zaremba-Niedzwiedzka K."/>
            <person name="Martijn J."/>
            <person name="Lind A.E."/>
            <person name="van Eijk R."/>
            <person name="Schleper C."/>
            <person name="Guy L."/>
            <person name="Ettema T.J."/>
        </authorList>
    </citation>
    <scope>NUCLEOTIDE SEQUENCE</scope>
</reference>
<name>A0A0F9CX24_9ZZZZ</name>
<organism evidence="1">
    <name type="scientific">marine sediment metagenome</name>
    <dbReference type="NCBI Taxonomy" id="412755"/>
    <lineage>
        <taxon>unclassified sequences</taxon>
        <taxon>metagenomes</taxon>
        <taxon>ecological metagenomes</taxon>
    </lineage>
</organism>
<dbReference type="AlphaFoldDB" id="A0A0F9CX24"/>
<evidence type="ECO:0000313" key="1">
    <source>
        <dbReference type="EMBL" id="KKL46046.1"/>
    </source>
</evidence>
<accession>A0A0F9CX24</accession>
<sequence>LSISCFSMYPLSFPFVDNKNVLNGGVDLDSHGYTPKQRELKLKEFGGDEEKLKKDEKSKEALIEISADHPGIDLISMQLSLMPNSPELKRNSFSNTFGKEGA</sequence>
<feature type="non-terminal residue" evidence="1">
    <location>
        <position position="1"/>
    </location>
</feature>
<dbReference type="EMBL" id="LAZR01034175">
    <property type="protein sequence ID" value="KKL46046.1"/>
    <property type="molecule type" value="Genomic_DNA"/>
</dbReference>
<proteinExistence type="predicted"/>